<dbReference type="GO" id="GO:0016853">
    <property type="term" value="F:isomerase activity"/>
    <property type="evidence" value="ECO:0007669"/>
    <property type="project" value="UniProtKB-KW"/>
</dbReference>
<protein>
    <submittedName>
        <fullName evidence="1">Thiol-disulfide isomerase/thioredoxin</fullName>
    </submittedName>
</protein>
<dbReference type="InterPro" id="IPR036249">
    <property type="entry name" value="Thioredoxin-like_sf"/>
</dbReference>
<dbReference type="NCBIfam" id="NF040494">
    <property type="entry name" value="nitrored_ArsF"/>
    <property type="match status" value="1"/>
</dbReference>
<evidence type="ECO:0000313" key="1">
    <source>
        <dbReference type="EMBL" id="MBB3208893.1"/>
    </source>
</evidence>
<dbReference type="AlphaFoldDB" id="A0A7W5E2A6"/>
<dbReference type="EMBL" id="JACHXU010000019">
    <property type="protein sequence ID" value="MBB3208893.1"/>
    <property type="molecule type" value="Genomic_DNA"/>
</dbReference>
<dbReference type="SUPFAM" id="SSF52833">
    <property type="entry name" value="Thioredoxin-like"/>
    <property type="match status" value="1"/>
</dbReference>
<gene>
    <name evidence="1" type="ORF">FHS27_004727</name>
</gene>
<name>A0A7W5E2A6_9BACT</name>
<comment type="caution">
    <text evidence="1">The sequence shown here is derived from an EMBL/GenBank/DDBJ whole genome shotgun (WGS) entry which is preliminary data.</text>
</comment>
<dbReference type="RefSeq" id="WP_184307123.1">
    <property type="nucleotide sequence ID" value="NZ_JACHXU010000019.1"/>
</dbReference>
<reference evidence="1 2" key="1">
    <citation type="submission" date="2020-08" db="EMBL/GenBank/DDBJ databases">
        <title>Genomic Encyclopedia of Type Strains, Phase III (KMG-III): the genomes of soil and plant-associated and newly described type strains.</title>
        <authorList>
            <person name="Whitman W."/>
        </authorList>
    </citation>
    <scope>NUCLEOTIDE SEQUENCE [LARGE SCALE GENOMIC DNA]</scope>
    <source>
        <strain evidence="1 2">CECT 8075</strain>
    </source>
</reference>
<organism evidence="1 2">
    <name type="scientific">Aporhodopirellula rubra</name>
    <dbReference type="NCBI Taxonomy" id="980271"/>
    <lineage>
        <taxon>Bacteria</taxon>
        <taxon>Pseudomonadati</taxon>
        <taxon>Planctomycetota</taxon>
        <taxon>Planctomycetia</taxon>
        <taxon>Pirellulales</taxon>
        <taxon>Pirellulaceae</taxon>
        <taxon>Aporhodopirellula</taxon>
    </lineage>
</organism>
<evidence type="ECO:0000313" key="2">
    <source>
        <dbReference type="Proteomes" id="UP000536179"/>
    </source>
</evidence>
<keyword evidence="2" id="KW-1185">Reference proteome</keyword>
<sequence>MSVPTTEFNGEVKMRQRVIGIVVWCLVSATVMVTHAAGDDVTKAKSDVLAPSHQVIAAYFHRTERCPTCKRIGALASETMTKGFVSEMESKAVQIRLVDFQDPKYSQLAAYYKIKGPTLILMDVNDGKVTRWMPMPKVWQFVGQPEKFHAYVGDAVKGYLNGTLVEPEVNQ</sequence>
<dbReference type="Proteomes" id="UP000536179">
    <property type="component" value="Unassembled WGS sequence"/>
</dbReference>
<dbReference type="Gene3D" id="3.40.30.10">
    <property type="entry name" value="Glutaredoxin"/>
    <property type="match status" value="1"/>
</dbReference>
<proteinExistence type="predicted"/>
<accession>A0A7W5E2A6</accession>
<dbReference type="InterPro" id="IPR047698">
    <property type="entry name" value="ArsF-like"/>
</dbReference>
<keyword evidence="1" id="KW-0413">Isomerase</keyword>